<dbReference type="KEGG" id="psuu:Psuf_060790"/>
<keyword evidence="3" id="KW-1185">Reference proteome</keyword>
<feature type="transmembrane region" description="Helical" evidence="1">
    <location>
        <begin position="194"/>
        <end position="213"/>
    </location>
</feature>
<evidence type="ECO:0000313" key="2">
    <source>
        <dbReference type="EMBL" id="BCB88766.1"/>
    </source>
</evidence>
<feature type="transmembrane region" description="Helical" evidence="1">
    <location>
        <begin position="220"/>
        <end position="241"/>
    </location>
</feature>
<evidence type="ECO:0000256" key="1">
    <source>
        <dbReference type="SAM" id="Phobius"/>
    </source>
</evidence>
<protein>
    <recommendedName>
        <fullName evidence="4">Zinc-finger domain-containing protein</fullName>
    </recommendedName>
</protein>
<name>A0A6F8YRS9_9ACTN</name>
<reference evidence="2 3" key="1">
    <citation type="submission" date="2020-03" db="EMBL/GenBank/DDBJ databases">
        <title>Whole genome shotgun sequence of Phytohabitans suffuscus NBRC 105367.</title>
        <authorList>
            <person name="Komaki H."/>
            <person name="Tamura T."/>
        </authorList>
    </citation>
    <scope>NUCLEOTIDE SEQUENCE [LARGE SCALE GENOMIC DNA]</scope>
    <source>
        <strain evidence="2 3">NBRC 105367</strain>
    </source>
</reference>
<dbReference type="EMBL" id="AP022871">
    <property type="protein sequence ID" value="BCB88766.1"/>
    <property type="molecule type" value="Genomic_DNA"/>
</dbReference>
<accession>A0A6F8YRS9</accession>
<keyword evidence="1" id="KW-1133">Transmembrane helix</keyword>
<gene>
    <name evidence="2" type="ORF">Psuf_060790</name>
</gene>
<dbReference type="RefSeq" id="WP_197946034.1">
    <property type="nucleotide sequence ID" value="NZ_AP022871.1"/>
</dbReference>
<feature type="transmembrane region" description="Helical" evidence="1">
    <location>
        <begin position="247"/>
        <end position="268"/>
    </location>
</feature>
<evidence type="ECO:0008006" key="4">
    <source>
        <dbReference type="Google" id="ProtNLM"/>
    </source>
</evidence>
<proteinExistence type="predicted"/>
<dbReference type="AlphaFoldDB" id="A0A6F8YRS9"/>
<keyword evidence="1" id="KW-0812">Transmembrane</keyword>
<feature type="transmembrane region" description="Helical" evidence="1">
    <location>
        <begin position="167"/>
        <end position="188"/>
    </location>
</feature>
<sequence length="281" mass="28892">MSVGLEAGMDATGWHLSDEQIRRYAALGLAPPALWSADAHLAACAPCRDRLSAVAPAGLVGDGWARLDAELDAPVPGPVERLLVRAGVPDHTARLLAATPTLRRSWLAAVTSTLALTALLAHLAHPAVFLVVAPLLPVAGVTLSFGPRFDPTYEISLVAPMHTLRLVLLRCTAVLSTTTVLSGLASLAVPDLGLAVLGWFLPSLALTVTSLALTPRFGPVAAGVLVAAGWLALVGATLGAGRGGSAVFVPAGQLALALAAAVAAAVLARHRWAFETPRRIR</sequence>
<evidence type="ECO:0000313" key="3">
    <source>
        <dbReference type="Proteomes" id="UP000503011"/>
    </source>
</evidence>
<reference evidence="2 3" key="2">
    <citation type="submission" date="2020-03" db="EMBL/GenBank/DDBJ databases">
        <authorList>
            <person name="Ichikawa N."/>
            <person name="Kimura A."/>
            <person name="Kitahashi Y."/>
            <person name="Uohara A."/>
        </authorList>
    </citation>
    <scope>NUCLEOTIDE SEQUENCE [LARGE SCALE GENOMIC DNA]</scope>
    <source>
        <strain evidence="2 3">NBRC 105367</strain>
    </source>
</reference>
<dbReference type="Proteomes" id="UP000503011">
    <property type="component" value="Chromosome"/>
</dbReference>
<feature type="transmembrane region" description="Helical" evidence="1">
    <location>
        <begin position="127"/>
        <end position="146"/>
    </location>
</feature>
<organism evidence="2 3">
    <name type="scientific">Phytohabitans suffuscus</name>
    <dbReference type="NCBI Taxonomy" id="624315"/>
    <lineage>
        <taxon>Bacteria</taxon>
        <taxon>Bacillati</taxon>
        <taxon>Actinomycetota</taxon>
        <taxon>Actinomycetes</taxon>
        <taxon>Micromonosporales</taxon>
        <taxon>Micromonosporaceae</taxon>
    </lineage>
</organism>
<keyword evidence="1" id="KW-0472">Membrane</keyword>